<protein>
    <submittedName>
        <fullName evidence="1">AraC family transcriptional regulator</fullName>
    </submittedName>
</protein>
<organism evidence="1 2">
    <name type="scientific">Cupriavidus pauculus</name>
    <dbReference type="NCBI Taxonomy" id="82633"/>
    <lineage>
        <taxon>Bacteria</taxon>
        <taxon>Pseudomonadati</taxon>
        <taxon>Pseudomonadota</taxon>
        <taxon>Betaproteobacteria</taxon>
        <taxon>Burkholderiales</taxon>
        <taxon>Burkholderiaceae</taxon>
        <taxon>Cupriavidus</taxon>
    </lineage>
</organism>
<gene>
    <name evidence="1" type="ORF">CYJ10_31510</name>
</gene>
<dbReference type="Proteomes" id="UP000234341">
    <property type="component" value="Unassembled WGS sequence"/>
</dbReference>
<evidence type="ECO:0000313" key="2">
    <source>
        <dbReference type="Proteomes" id="UP000234341"/>
    </source>
</evidence>
<dbReference type="RefSeq" id="WP_101685367.1">
    <property type="nucleotide sequence ID" value="NZ_PJRP01000025.1"/>
</dbReference>
<name>A0A2N5C2Z0_9BURK</name>
<comment type="caution">
    <text evidence="1">The sequence shown here is derived from an EMBL/GenBank/DDBJ whole genome shotgun (WGS) entry which is preliminary data.</text>
</comment>
<evidence type="ECO:0000313" key="1">
    <source>
        <dbReference type="EMBL" id="PLP96599.1"/>
    </source>
</evidence>
<dbReference type="OrthoDB" id="8929657at2"/>
<dbReference type="EMBL" id="PJRP01000025">
    <property type="protein sequence ID" value="PLP96599.1"/>
    <property type="molecule type" value="Genomic_DNA"/>
</dbReference>
<sequence>MRLSIESASHLRLARLVPAFPMTVTATRGTAVMRRNGFARTLVPGLPCIVEPFHGVDLLVTGCAGQPAGCRIEIAPASDTGDHRLLHRALSRRIFLQPDLPWSADFAAELLGESPRQIRRTLFAEGAAFGDLCRTQRLMRLLFESTHGHRGHASLGSLKRRMGWPASHDLESSFYDRFGITLDVLRHVTDGGDASPGTGARANPSARLVPPIAHYWPSLSPA</sequence>
<dbReference type="AlphaFoldDB" id="A0A2N5C2Z0"/>
<proteinExistence type="predicted"/>
<reference evidence="1 2" key="1">
    <citation type="submission" date="2017-12" db="EMBL/GenBank/DDBJ databases">
        <title>Genome sequence of the active heterotrophic nitrifier-denitrifier, Cupriavidus pauculus UM1.</title>
        <authorList>
            <person name="Putonti C."/>
            <person name="Castignetti D."/>
        </authorList>
    </citation>
    <scope>NUCLEOTIDE SEQUENCE [LARGE SCALE GENOMIC DNA]</scope>
    <source>
        <strain evidence="1 2">UM1</strain>
    </source>
</reference>
<accession>A0A2N5C2Z0</accession>